<feature type="region of interest" description="Disordered" evidence="1">
    <location>
        <begin position="1"/>
        <end position="60"/>
    </location>
</feature>
<evidence type="ECO:0000256" key="1">
    <source>
        <dbReference type="SAM" id="MobiDB-lite"/>
    </source>
</evidence>
<accession>A0A6A4WWC1</accession>
<gene>
    <name evidence="2" type="ORF">FJT64_020787</name>
</gene>
<reference evidence="2 3" key="1">
    <citation type="submission" date="2019-07" db="EMBL/GenBank/DDBJ databases">
        <title>Draft genome assembly of a fouling barnacle, Amphibalanus amphitrite (Darwin, 1854): The first reference genome for Thecostraca.</title>
        <authorList>
            <person name="Kim W."/>
        </authorList>
    </citation>
    <scope>NUCLEOTIDE SEQUENCE [LARGE SCALE GENOMIC DNA]</scope>
    <source>
        <strain evidence="2">SNU_AA5</strain>
        <tissue evidence="2">Soma without cirri and trophi</tissue>
    </source>
</reference>
<feature type="region of interest" description="Disordered" evidence="1">
    <location>
        <begin position="183"/>
        <end position="290"/>
    </location>
</feature>
<dbReference type="OrthoDB" id="25654at2759"/>
<sequence length="290" mass="32531">MSRRSDPRRPLFELLGTSLRTWHHMDDDEEEEEEEGMPEQDRSDPVREGPPVTPREQRARRRLHVTWSAELCSEVPDLSSADIERRERACSETERRATRSEMRTVSLPNLSQETEELKLANGVVIVFSHLLASNKADYGLDELQHLNVKDRFSVFERANSDELEKTPTSVEVKRSQSILDKMKKFDRTAAREAASPEESEDSGDEGRDRDTVRSSTKKERPIGLAGLGDVKSRFERGGATNDSDPDPAKGEAAKLRGMICGVSTGGGRQGRHSRPAVTVRRGGRRESSCC</sequence>
<name>A0A6A4WWC1_AMPAM</name>
<dbReference type="EMBL" id="VIIS01000526">
    <property type="protein sequence ID" value="KAF0307960.1"/>
    <property type="molecule type" value="Genomic_DNA"/>
</dbReference>
<evidence type="ECO:0000313" key="3">
    <source>
        <dbReference type="Proteomes" id="UP000440578"/>
    </source>
</evidence>
<keyword evidence="3" id="KW-1185">Reference proteome</keyword>
<proteinExistence type="predicted"/>
<feature type="compositionally biased region" description="Acidic residues" evidence="1">
    <location>
        <begin position="27"/>
        <end position="38"/>
    </location>
</feature>
<dbReference type="AlphaFoldDB" id="A0A6A4WWC1"/>
<comment type="caution">
    <text evidence="2">The sequence shown here is derived from an EMBL/GenBank/DDBJ whole genome shotgun (WGS) entry which is preliminary data.</text>
</comment>
<evidence type="ECO:0000313" key="2">
    <source>
        <dbReference type="EMBL" id="KAF0307960.1"/>
    </source>
</evidence>
<protein>
    <submittedName>
        <fullName evidence="2">Uncharacterized protein</fullName>
    </submittedName>
</protein>
<organism evidence="2 3">
    <name type="scientific">Amphibalanus amphitrite</name>
    <name type="common">Striped barnacle</name>
    <name type="synonym">Balanus amphitrite</name>
    <dbReference type="NCBI Taxonomy" id="1232801"/>
    <lineage>
        <taxon>Eukaryota</taxon>
        <taxon>Metazoa</taxon>
        <taxon>Ecdysozoa</taxon>
        <taxon>Arthropoda</taxon>
        <taxon>Crustacea</taxon>
        <taxon>Multicrustacea</taxon>
        <taxon>Cirripedia</taxon>
        <taxon>Thoracica</taxon>
        <taxon>Thoracicalcarea</taxon>
        <taxon>Balanomorpha</taxon>
        <taxon>Balanoidea</taxon>
        <taxon>Balanidae</taxon>
        <taxon>Amphibalaninae</taxon>
        <taxon>Amphibalanus</taxon>
    </lineage>
</organism>
<feature type="compositionally biased region" description="Basic and acidic residues" evidence="1">
    <location>
        <begin position="1"/>
        <end position="11"/>
    </location>
</feature>
<dbReference type="Proteomes" id="UP000440578">
    <property type="component" value="Unassembled WGS sequence"/>
</dbReference>
<feature type="compositionally biased region" description="Basic and acidic residues" evidence="1">
    <location>
        <begin position="204"/>
        <end position="221"/>
    </location>
</feature>